<proteinExistence type="predicted"/>
<comment type="caution">
    <text evidence="2">The sequence shown here is derived from an EMBL/GenBank/DDBJ whole genome shotgun (WGS) entry which is preliminary data.</text>
</comment>
<sequence>MDTGQNHSDFHLGLTFGTYFMYRARSVARIALSIIFRVALYSSRERALRIWFPWRGRNTRITSRSTYRAVEDHQALVEVVVLHGGVAVQLGKRVLAPGNTEELCLRAQSAPINDPLFWPLGCTVEVNHQHTGTASGRECAEDASQTRQKSGAGGGGEGLLTDTRVATVMPLSSTRRDPFHTHLIASVFQLRGLVELGVRLSGGGYMSHNALVPLQADAAAGGLLQRGPLCHIEQTADQELPLVDVEEDLVTECCHVQMTGHVHHQLQQPGAASLPAPLPPPPIPPSPITEPRRGTVSRSASLRNVREPSASFTTMGLSGRSNSDADILRVGCQGPGWGWGTGSGCPGV</sequence>
<feature type="compositionally biased region" description="Polar residues" evidence="1">
    <location>
        <begin position="310"/>
        <end position="324"/>
    </location>
</feature>
<dbReference type="AlphaFoldDB" id="A0A7J5XI96"/>
<feature type="compositionally biased region" description="Pro residues" evidence="1">
    <location>
        <begin position="276"/>
        <end position="288"/>
    </location>
</feature>
<reference evidence="2 3" key="1">
    <citation type="submission" date="2020-03" db="EMBL/GenBank/DDBJ databases">
        <title>Dissostichus mawsoni Genome sequencing and assembly.</title>
        <authorList>
            <person name="Park H."/>
        </authorList>
    </citation>
    <scope>NUCLEOTIDE SEQUENCE [LARGE SCALE GENOMIC DNA]</scope>
    <source>
        <strain evidence="2">DM0001</strain>
        <tissue evidence="2">Muscle</tissue>
    </source>
</reference>
<gene>
    <name evidence="2" type="ORF">F7725_004279</name>
</gene>
<evidence type="ECO:0000313" key="2">
    <source>
        <dbReference type="EMBL" id="KAF3836815.1"/>
    </source>
</evidence>
<feature type="region of interest" description="Disordered" evidence="1">
    <location>
        <begin position="265"/>
        <end position="324"/>
    </location>
</feature>
<feature type="region of interest" description="Disordered" evidence="1">
    <location>
        <begin position="133"/>
        <end position="159"/>
    </location>
</feature>
<protein>
    <submittedName>
        <fullName evidence="2">Uncharacterized protein</fullName>
    </submittedName>
</protein>
<dbReference type="Proteomes" id="UP000518266">
    <property type="component" value="Unassembled WGS sequence"/>
</dbReference>
<dbReference type="EMBL" id="JAAKFY010000023">
    <property type="protein sequence ID" value="KAF3836815.1"/>
    <property type="molecule type" value="Genomic_DNA"/>
</dbReference>
<name>A0A7J5XI96_DISMA</name>
<accession>A0A7J5XI96</accession>
<evidence type="ECO:0000313" key="3">
    <source>
        <dbReference type="Proteomes" id="UP000518266"/>
    </source>
</evidence>
<evidence type="ECO:0000256" key="1">
    <source>
        <dbReference type="SAM" id="MobiDB-lite"/>
    </source>
</evidence>
<organism evidence="2 3">
    <name type="scientific">Dissostichus mawsoni</name>
    <name type="common">Antarctic cod</name>
    <dbReference type="NCBI Taxonomy" id="36200"/>
    <lineage>
        <taxon>Eukaryota</taxon>
        <taxon>Metazoa</taxon>
        <taxon>Chordata</taxon>
        <taxon>Craniata</taxon>
        <taxon>Vertebrata</taxon>
        <taxon>Euteleostomi</taxon>
        <taxon>Actinopterygii</taxon>
        <taxon>Neopterygii</taxon>
        <taxon>Teleostei</taxon>
        <taxon>Neoteleostei</taxon>
        <taxon>Acanthomorphata</taxon>
        <taxon>Eupercaria</taxon>
        <taxon>Perciformes</taxon>
        <taxon>Notothenioidei</taxon>
        <taxon>Nototheniidae</taxon>
        <taxon>Dissostichus</taxon>
    </lineage>
</organism>
<keyword evidence="3" id="KW-1185">Reference proteome</keyword>